<dbReference type="GeneTree" id="ENSGT00950000183314"/>
<dbReference type="Pfam" id="PF00240">
    <property type="entry name" value="ubiquitin"/>
    <property type="match status" value="1"/>
</dbReference>
<dbReference type="Proteomes" id="UP000314981">
    <property type="component" value="Chromosome 6"/>
</dbReference>
<dbReference type="Proteomes" id="UP000429181">
    <property type="component" value="Chromosome 6"/>
</dbReference>
<comment type="similarity">
    <text evidence="1">Belongs to the ubiquitin family. SUMO subfamily.</text>
</comment>
<protein>
    <recommendedName>
        <fullName evidence="3">Ubiquitin-like domain-containing protein</fullName>
    </recommendedName>
</protein>
<evidence type="ECO:0000313" key="5">
    <source>
        <dbReference type="Proteomes" id="UP000314981"/>
    </source>
</evidence>
<reference evidence="4" key="2">
    <citation type="submission" date="2025-05" db="UniProtKB">
        <authorList>
            <consortium name="Ensembl"/>
        </authorList>
    </citation>
    <scope>IDENTIFICATION</scope>
</reference>
<accession>A0A4W2D833</accession>
<dbReference type="AlphaFoldDB" id="A0A4W2D833"/>
<dbReference type="PANTHER" id="PTHR10562">
    <property type="entry name" value="SMALL UBIQUITIN-RELATED MODIFIER"/>
    <property type="match status" value="1"/>
</dbReference>
<evidence type="ECO:0000313" key="4">
    <source>
        <dbReference type="Ensembl" id="ENSBIXP00000020430.1"/>
    </source>
</evidence>
<dbReference type="Ensembl" id="ENSBIXT00005016192.1">
    <property type="protein sequence ID" value="ENSBIXP00005033017.1"/>
    <property type="gene ID" value="ENSBIXG00005013646.1"/>
</dbReference>
<evidence type="ECO:0000259" key="3">
    <source>
        <dbReference type="PROSITE" id="PS50053"/>
    </source>
</evidence>
<evidence type="ECO:0000256" key="2">
    <source>
        <dbReference type="ARBA" id="ARBA00022786"/>
    </source>
</evidence>
<name>A0A4W2D833_BOBOX</name>
<dbReference type="PROSITE" id="PS50053">
    <property type="entry name" value="UBIQUITIN_2"/>
    <property type="match status" value="1"/>
</dbReference>
<evidence type="ECO:0000256" key="1">
    <source>
        <dbReference type="ARBA" id="ARBA00009185"/>
    </source>
</evidence>
<keyword evidence="5" id="KW-1185">Reference proteome</keyword>
<reference evidence="5 6" key="1">
    <citation type="submission" date="2018-11" db="EMBL/GenBank/DDBJ databases">
        <title>Haplotype-resolved cattle genomes.</title>
        <authorList>
            <person name="Low W.Y."/>
            <person name="Tearle R."/>
            <person name="Bickhart D.M."/>
            <person name="Rosen B.D."/>
            <person name="Koren S."/>
            <person name="Rhie A."/>
            <person name="Hiendleder S."/>
            <person name="Phillippy A.M."/>
            <person name="Smith T.P.L."/>
            <person name="Williams J.L."/>
        </authorList>
    </citation>
    <scope>NUCLEOTIDE SEQUENCE [LARGE SCALE GENOMIC DNA]</scope>
</reference>
<dbReference type="Gene3D" id="3.10.20.90">
    <property type="entry name" value="Phosphatidylinositol 3-kinase Catalytic Subunit, Chain A, domain 1"/>
    <property type="match status" value="1"/>
</dbReference>
<proteinExistence type="inferred from homology"/>
<organism evidence="4 5">
    <name type="scientific">Bos indicus x Bos taurus</name>
    <name type="common">Hybrid cattle</name>
    <dbReference type="NCBI Taxonomy" id="30522"/>
    <lineage>
        <taxon>Eukaryota</taxon>
        <taxon>Metazoa</taxon>
        <taxon>Chordata</taxon>
        <taxon>Craniata</taxon>
        <taxon>Vertebrata</taxon>
        <taxon>Euteleostomi</taxon>
        <taxon>Mammalia</taxon>
        <taxon>Eutheria</taxon>
        <taxon>Laurasiatheria</taxon>
        <taxon>Artiodactyla</taxon>
        <taxon>Ruminantia</taxon>
        <taxon>Pecora</taxon>
        <taxon>Bovidae</taxon>
        <taxon>Bovinae</taxon>
        <taxon>Bos</taxon>
    </lineage>
</organism>
<dbReference type="InterPro" id="IPR000626">
    <property type="entry name" value="Ubiquitin-like_dom"/>
</dbReference>
<dbReference type="InterPro" id="IPR029071">
    <property type="entry name" value="Ubiquitin-like_domsf"/>
</dbReference>
<evidence type="ECO:0000313" key="6">
    <source>
        <dbReference type="Proteomes" id="UP000429181"/>
    </source>
</evidence>
<dbReference type="Ensembl" id="ENSBIXT00000034493.1">
    <property type="protein sequence ID" value="ENSBIXP00000020430.1"/>
    <property type="gene ID" value="ENSBIXG00000006597.1"/>
</dbReference>
<dbReference type="SUPFAM" id="SSF54236">
    <property type="entry name" value="Ubiquitin-like"/>
    <property type="match status" value="1"/>
</dbReference>
<dbReference type="SMR" id="A0A4W2D833"/>
<feature type="domain" description="Ubiquitin-like" evidence="3">
    <location>
        <begin position="1"/>
        <end position="46"/>
    </location>
</feature>
<dbReference type="STRING" id="30522.A0A4W2D833"/>
<keyword evidence="2" id="KW-0833">Ubl conjugation pathway</keyword>
<sequence length="61" mass="6995">MTTHLKKLKESFYQRQDIPMNSLRLLFEGQRIADNHAPKGLGIKEGMIEVYQEHTGGHSTI</sequence>